<comment type="caution">
    <text evidence="1">The sequence shown here is derived from an EMBL/GenBank/DDBJ whole genome shotgun (WGS) entry which is preliminary data.</text>
</comment>
<dbReference type="Proteomes" id="UP000054805">
    <property type="component" value="Unassembled WGS sequence"/>
</dbReference>
<name>A0A0V1GMT3_TRIPS</name>
<proteinExistence type="predicted"/>
<evidence type="ECO:0000313" key="1">
    <source>
        <dbReference type="EMBL" id="KRY99597.1"/>
    </source>
</evidence>
<dbReference type="EMBL" id="JYDS01001126">
    <property type="protein sequence ID" value="KRY99597.1"/>
    <property type="molecule type" value="Genomic_DNA"/>
</dbReference>
<protein>
    <submittedName>
        <fullName evidence="1">Uncharacterized protein</fullName>
    </submittedName>
</protein>
<feature type="non-terminal residue" evidence="1">
    <location>
        <position position="112"/>
    </location>
</feature>
<keyword evidence="2" id="KW-1185">Reference proteome</keyword>
<organism evidence="1 2">
    <name type="scientific">Trichinella pseudospiralis</name>
    <name type="common">Parasitic roundworm</name>
    <dbReference type="NCBI Taxonomy" id="6337"/>
    <lineage>
        <taxon>Eukaryota</taxon>
        <taxon>Metazoa</taxon>
        <taxon>Ecdysozoa</taxon>
        <taxon>Nematoda</taxon>
        <taxon>Enoplea</taxon>
        <taxon>Dorylaimia</taxon>
        <taxon>Trichinellida</taxon>
        <taxon>Trichinellidae</taxon>
        <taxon>Trichinella</taxon>
    </lineage>
</organism>
<gene>
    <name evidence="1" type="ORF">T4B_3997</name>
</gene>
<sequence>MFYKRFLKSSSLPSVFSLKLFEDENLSSLRILSAIVCGDFRNHPHTHHSTHSIILKLEMRFSKSSAYTSLFPINLFKDGNVSGSFAFNIDFRNHPHTHHFSHSISLKMEMLA</sequence>
<evidence type="ECO:0000313" key="2">
    <source>
        <dbReference type="Proteomes" id="UP000054805"/>
    </source>
</evidence>
<dbReference type="AlphaFoldDB" id="A0A0V1GMT3"/>
<reference evidence="1 2" key="1">
    <citation type="submission" date="2015-01" db="EMBL/GenBank/DDBJ databases">
        <title>Evolution of Trichinella species and genotypes.</title>
        <authorList>
            <person name="Korhonen P.K."/>
            <person name="Edoardo P."/>
            <person name="Giuseppe L.R."/>
            <person name="Gasser R.B."/>
        </authorList>
    </citation>
    <scope>NUCLEOTIDE SEQUENCE [LARGE SCALE GENOMIC DNA]</scope>
    <source>
        <strain evidence="1">ISS588</strain>
    </source>
</reference>
<accession>A0A0V1GMT3</accession>